<evidence type="ECO:0000256" key="1">
    <source>
        <dbReference type="SAM" id="MobiDB-lite"/>
    </source>
</evidence>
<dbReference type="EMBL" id="JAAMPI010000519">
    <property type="protein sequence ID" value="KAF4630734.1"/>
    <property type="molecule type" value="Genomic_DNA"/>
</dbReference>
<name>A0A8H4W4L1_9HELO</name>
<feature type="region of interest" description="Disordered" evidence="1">
    <location>
        <begin position="166"/>
        <end position="200"/>
    </location>
</feature>
<feature type="compositionally biased region" description="Low complexity" evidence="1">
    <location>
        <begin position="185"/>
        <end position="199"/>
    </location>
</feature>
<protein>
    <submittedName>
        <fullName evidence="2">Uncharacterized protein</fullName>
    </submittedName>
</protein>
<reference evidence="2 3" key="1">
    <citation type="submission" date="2020-03" db="EMBL/GenBank/DDBJ databases">
        <title>Draft Genome Sequence of Cudoniella acicularis.</title>
        <authorList>
            <person name="Buettner E."/>
            <person name="Kellner H."/>
        </authorList>
    </citation>
    <scope>NUCLEOTIDE SEQUENCE [LARGE SCALE GENOMIC DNA]</scope>
    <source>
        <strain evidence="2 3">DSM 108380</strain>
    </source>
</reference>
<dbReference type="AlphaFoldDB" id="A0A8H4W4L1"/>
<keyword evidence="3" id="KW-1185">Reference proteome</keyword>
<gene>
    <name evidence="2" type="ORF">G7Y89_g7404</name>
</gene>
<organism evidence="2 3">
    <name type="scientific">Cudoniella acicularis</name>
    <dbReference type="NCBI Taxonomy" id="354080"/>
    <lineage>
        <taxon>Eukaryota</taxon>
        <taxon>Fungi</taxon>
        <taxon>Dikarya</taxon>
        <taxon>Ascomycota</taxon>
        <taxon>Pezizomycotina</taxon>
        <taxon>Leotiomycetes</taxon>
        <taxon>Helotiales</taxon>
        <taxon>Tricladiaceae</taxon>
        <taxon>Cudoniella</taxon>
    </lineage>
</organism>
<dbReference type="Proteomes" id="UP000566819">
    <property type="component" value="Unassembled WGS sequence"/>
</dbReference>
<evidence type="ECO:0000313" key="3">
    <source>
        <dbReference type="Proteomes" id="UP000566819"/>
    </source>
</evidence>
<evidence type="ECO:0000313" key="2">
    <source>
        <dbReference type="EMBL" id="KAF4630734.1"/>
    </source>
</evidence>
<sequence>MEHHFEHTPFEGKREQTERALLQKFVLLYATLGRDAGSAQHTTPDGLGKTILEAARDKDELSLKVKLLDSWAIMIANGSGIEVPKGKVQSLSRLLASLTDLEKAAEHMIPTLKSLSLRSDEFAKTMAEKYMSEIAVKARSSSLGLDQAHSGSIKLTRARSSSLRLGNDQNLGASGCSRSAPLRFGADPDSGPDSTPPTAYSLLPKQQQLYASIHNHSPWRINMETQ</sequence>
<accession>A0A8H4W4L1</accession>
<proteinExistence type="predicted"/>
<comment type="caution">
    <text evidence="2">The sequence shown here is derived from an EMBL/GenBank/DDBJ whole genome shotgun (WGS) entry which is preliminary data.</text>
</comment>